<accession>A0A7U2EYH6</accession>
<proteinExistence type="predicted"/>
<gene>
    <name evidence="1" type="ORF">JI435_036290</name>
</gene>
<sequence length="298" mass="33770">MAQICVTMEGEDTLDATQADITSPETAHRLPVFFVLPRELRDMVYNELWKVSAPMTLMVLIKEATPTHHLVIRYEDCAAKPANSSRSELKQCLHSGLPQWLLSNKAFLDEGLNQLFRKATWMVNSQQWRTPCSKEIVRNTKAGIITARSLIIVIDITNSGLGLDAVQKIKHKLIFPGTRSAHAEFMGTPMPHLTSLHIKLEYSWIIHLDHKYTLDLSCIETILHLKRFSISISMDRDMDSKLLRPIIDKEACRLGCSFVGVDHHLDIEENVCDWSPVEGLAPRAGVFVAWTFVRNEKG</sequence>
<protein>
    <submittedName>
        <fullName evidence="1">Uncharacterized protein</fullName>
    </submittedName>
</protein>
<dbReference type="KEGG" id="pno:SNOG_03629"/>
<dbReference type="VEuPathDB" id="FungiDB:JI435_036290"/>
<dbReference type="OrthoDB" id="3799620at2759"/>
<evidence type="ECO:0000313" key="2">
    <source>
        <dbReference type="Proteomes" id="UP000663193"/>
    </source>
</evidence>
<reference evidence="2" key="1">
    <citation type="journal article" date="2021" name="BMC Genomics">
        <title>Chromosome-level genome assembly and manually-curated proteome of model necrotroph Parastagonospora nodorum Sn15 reveals a genome-wide trove of candidate effector homologs, and redundancy of virulence-related functions within an accessory chromosome.</title>
        <authorList>
            <person name="Bertazzoni S."/>
            <person name="Jones D.A.B."/>
            <person name="Phan H.T."/>
            <person name="Tan K.-C."/>
            <person name="Hane J.K."/>
        </authorList>
    </citation>
    <scope>NUCLEOTIDE SEQUENCE [LARGE SCALE GENOMIC DNA]</scope>
    <source>
        <strain evidence="2">SN15 / ATCC MYA-4574 / FGSC 10173)</strain>
    </source>
</reference>
<evidence type="ECO:0000313" key="1">
    <source>
        <dbReference type="EMBL" id="QRC93395.1"/>
    </source>
</evidence>
<dbReference type="RefSeq" id="XP_001794184.1">
    <property type="nucleotide sequence ID" value="XM_001794132.1"/>
</dbReference>
<organism evidence="1 2">
    <name type="scientific">Phaeosphaeria nodorum (strain SN15 / ATCC MYA-4574 / FGSC 10173)</name>
    <name type="common">Glume blotch fungus</name>
    <name type="synonym">Parastagonospora nodorum</name>
    <dbReference type="NCBI Taxonomy" id="321614"/>
    <lineage>
        <taxon>Eukaryota</taxon>
        <taxon>Fungi</taxon>
        <taxon>Dikarya</taxon>
        <taxon>Ascomycota</taxon>
        <taxon>Pezizomycotina</taxon>
        <taxon>Dothideomycetes</taxon>
        <taxon>Pleosporomycetidae</taxon>
        <taxon>Pleosporales</taxon>
        <taxon>Pleosporineae</taxon>
        <taxon>Phaeosphaeriaceae</taxon>
        <taxon>Parastagonospora</taxon>
    </lineage>
</organism>
<name>A0A7U2EYH6_PHANO</name>
<dbReference type="EMBL" id="CP069025">
    <property type="protein sequence ID" value="QRC93395.1"/>
    <property type="molecule type" value="Genomic_DNA"/>
</dbReference>
<dbReference type="Proteomes" id="UP000663193">
    <property type="component" value="Chromosome 3"/>
</dbReference>
<dbReference type="AlphaFoldDB" id="A0A7U2EYH6"/>
<keyword evidence="2" id="KW-1185">Reference proteome</keyword>